<evidence type="ECO:0000256" key="4">
    <source>
        <dbReference type="ARBA" id="ARBA00022519"/>
    </source>
</evidence>
<keyword evidence="5 8" id="KW-0812">Transmembrane</keyword>
<comment type="subcellular location">
    <subcellularLocation>
        <location evidence="1">Cell inner membrane</location>
        <topology evidence="1">Multi-pass membrane protein</topology>
    </subcellularLocation>
</comment>
<dbReference type="EMBL" id="CDNC01000045">
    <property type="protein sequence ID" value="CEM62759.1"/>
    <property type="molecule type" value="Genomic_DNA"/>
</dbReference>
<keyword evidence="3" id="KW-1003">Cell membrane</keyword>
<reference evidence="10" key="2">
    <citation type="submission" date="2015-01" db="EMBL/GenBank/DDBJ databases">
        <authorList>
            <person name="Xiang T."/>
            <person name="Song Y."/>
            <person name="Huang L."/>
            <person name="Wang B."/>
            <person name="Wu P."/>
        </authorList>
    </citation>
    <scope>NUCLEOTIDE SEQUENCE [LARGE SCALE GENOMIC DNA]</scope>
    <source>
        <strain evidence="10">V1</strain>
    </source>
</reference>
<dbReference type="Proteomes" id="UP000323594">
    <property type="component" value="Chromosome"/>
</dbReference>
<dbReference type="GeneID" id="57753821"/>
<dbReference type="InterPro" id="IPR036259">
    <property type="entry name" value="MFS_trans_sf"/>
</dbReference>
<dbReference type="AlphaFoldDB" id="A0A0B7GVP1"/>
<evidence type="ECO:0000256" key="2">
    <source>
        <dbReference type="ARBA" id="ARBA00022448"/>
    </source>
</evidence>
<feature type="transmembrane region" description="Helical" evidence="8">
    <location>
        <begin position="128"/>
        <end position="146"/>
    </location>
</feature>
<dbReference type="GO" id="GO:0005886">
    <property type="term" value="C:plasma membrane"/>
    <property type="evidence" value="ECO:0007669"/>
    <property type="project" value="UniProtKB-SubCell"/>
</dbReference>
<dbReference type="GO" id="GO:0022857">
    <property type="term" value="F:transmembrane transporter activity"/>
    <property type="evidence" value="ECO:0007669"/>
    <property type="project" value="InterPro"/>
</dbReference>
<feature type="transmembrane region" description="Helical" evidence="8">
    <location>
        <begin position="88"/>
        <end position="108"/>
    </location>
</feature>
<evidence type="ECO:0000256" key="6">
    <source>
        <dbReference type="ARBA" id="ARBA00022989"/>
    </source>
</evidence>
<dbReference type="OrthoDB" id="357677at2"/>
<dbReference type="PANTHER" id="PTHR23522:SF10">
    <property type="entry name" value="3-PHENYLPROPIONIC ACID TRANSPORTER-RELATED"/>
    <property type="match status" value="1"/>
</dbReference>
<dbReference type="InterPro" id="IPR020846">
    <property type="entry name" value="MFS_dom"/>
</dbReference>
<dbReference type="PROSITE" id="PS50850">
    <property type="entry name" value="MFS"/>
    <property type="match status" value="1"/>
</dbReference>
<reference evidence="12" key="1">
    <citation type="submission" date="2015-01" db="EMBL/GenBank/DDBJ databases">
        <authorList>
            <person name="Manzoor Shahid"/>
            <person name="Zubair Saima"/>
        </authorList>
    </citation>
    <scope>NUCLEOTIDE SEQUENCE [LARGE SCALE GENOMIC DNA]</scope>
    <source>
        <strain evidence="12">V1</strain>
    </source>
</reference>
<feature type="transmembrane region" description="Helical" evidence="8">
    <location>
        <begin position="35"/>
        <end position="53"/>
    </location>
</feature>
<keyword evidence="6 8" id="KW-1133">Transmembrane helix</keyword>
<evidence type="ECO:0000256" key="1">
    <source>
        <dbReference type="ARBA" id="ARBA00004429"/>
    </source>
</evidence>
<gene>
    <name evidence="11" type="ORF">FUT82_11595</name>
    <name evidence="10" type="ORF">TPHV1_50019</name>
</gene>
<feature type="transmembrane region" description="Helical" evidence="8">
    <location>
        <begin position="275"/>
        <end position="293"/>
    </location>
</feature>
<evidence type="ECO:0000313" key="12">
    <source>
        <dbReference type="Proteomes" id="UP000042527"/>
    </source>
</evidence>
<keyword evidence="2" id="KW-0813">Transport</keyword>
<dbReference type="Gene3D" id="1.20.1250.20">
    <property type="entry name" value="MFS general substrate transporter like domains"/>
    <property type="match status" value="2"/>
</dbReference>
<sequence length="387" mass="42215">MNIGIVYCLFFLIYGLINTYLALLLRSMGYDSGEIGLLLGVFETAGAVLPLLVSAKIDTNGKYGLALVLLGIISATALLPLISFSFIILTVVCLCLFALGTKGAVPLLDSFTAKRLGDKSSDYGKIRALGSLGFVSMTLFLQFTSVIRQDNIASIIIGFAVSGSIFTCSLFFLKDIFVPLPVPKRENTGKNIFSFFLKKDADSAERFSKSFWFGLFLIFLGFLGMVPSQRFFSLYVEEYLHLQSYAGLWALSAMAEIPLMFLSGKFIRKFGIPKLIIFVLLTISIRNLTYIAIPTFTGAVIAQLMHAFNFGLFHPVAVLFCVIHAPKKAASLGMTLYSVAAVGLAYIIGSILGGYIIQFFGYPALFGVFSLFPFIGIVLALTSNLLT</sequence>
<dbReference type="SUPFAM" id="SSF103473">
    <property type="entry name" value="MFS general substrate transporter"/>
    <property type="match status" value="1"/>
</dbReference>
<proteinExistence type="predicted"/>
<feature type="transmembrane region" description="Helical" evidence="8">
    <location>
        <begin position="299"/>
        <end position="323"/>
    </location>
</feature>
<keyword evidence="4" id="KW-0997">Cell inner membrane</keyword>
<evidence type="ECO:0000256" key="8">
    <source>
        <dbReference type="SAM" id="Phobius"/>
    </source>
</evidence>
<evidence type="ECO:0000313" key="11">
    <source>
        <dbReference type="EMBL" id="QEJ98574.1"/>
    </source>
</evidence>
<dbReference type="Proteomes" id="UP000042527">
    <property type="component" value="Unassembled WGS sequence"/>
</dbReference>
<evidence type="ECO:0000313" key="13">
    <source>
        <dbReference type="Proteomes" id="UP000323594"/>
    </source>
</evidence>
<feature type="transmembrane region" description="Helical" evidence="8">
    <location>
        <begin position="244"/>
        <end position="263"/>
    </location>
</feature>
<dbReference type="RefSeq" id="WP_052335619.1">
    <property type="nucleotide sequence ID" value="NZ_CDNC01000045.1"/>
</dbReference>
<evidence type="ECO:0000256" key="7">
    <source>
        <dbReference type="ARBA" id="ARBA00023136"/>
    </source>
</evidence>
<evidence type="ECO:0000256" key="3">
    <source>
        <dbReference type="ARBA" id="ARBA00022475"/>
    </source>
</evidence>
<dbReference type="EMBL" id="CP042817">
    <property type="protein sequence ID" value="QEJ98574.1"/>
    <property type="molecule type" value="Genomic_DNA"/>
</dbReference>
<feature type="transmembrane region" description="Helical" evidence="8">
    <location>
        <begin position="211"/>
        <end position="232"/>
    </location>
</feature>
<name>A0A0B7GVP1_TREPH</name>
<evidence type="ECO:0000313" key="10">
    <source>
        <dbReference type="EMBL" id="CEM62759.1"/>
    </source>
</evidence>
<keyword evidence="12" id="KW-1185">Reference proteome</keyword>
<dbReference type="Pfam" id="PF12832">
    <property type="entry name" value="MFS_1_like"/>
    <property type="match status" value="1"/>
</dbReference>
<evidence type="ECO:0000256" key="5">
    <source>
        <dbReference type="ARBA" id="ARBA00022692"/>
    </source>
</evidence>
<feature type="domain" description="Major facilitator superfamily (MFS) profile" evidence="9">
    <location>
        <begin position="207"/>
        <end position="387"/>
    </location>
</feature>
<accession>A0A0B7GVP1</accession>
<organism evidence="10 12">
    <name type="scientific">Treponema phagedenis</name>
    <dbReference type="NCBI Taxonomy" id="162"/>
    <lineage>
        <taxon>Bacteria</taxon>
        <taxon>Pseudomonadati</taxon>
        <taxon>Spirochaetota</taxon>
        <taxon>Spirochaetia</taxon>
        <taxon>Spirochaetales</taxon>
        <taxon>Treponemataceae</taxon>
        <taxon>Treponema</taxon>
    </lineage>
</organism>
<protein>
    <submittedName>
        <fullName evidence="11">MFS transporter</fullName>
    </submittedName>
    <submittedName>
        <fullName evidence="10">Major facilitator superfamily protein</fullName>
    </submittedName>
</protein>
<dbReference type="InterPro" id="IPR024989">
    <property type="entry name" value="MFS_assoc_dom"/>
</dbReference>
<feature type="transmembrane region" description="Helical" evidence="8">
    <location>
        <begin position="335"/>
        <end position="358"/>
    </location>
</feature>
<dbReference type="PANTHER" id="PTHR23522">
    <property type="entry name" value="BLL5896 PROTEIN"/>
    <property type="match status" value="1"/>
</dbReference>
<feature type="transmembrane region" description="Helical" evidence="8">
    <location>
        <begin position="65"/>
        <end position="82"/>
    </location>
</feature>
<feature type="transmembrane region" description="Helical" evidence="8">
    <location>
        <begin position="364"/>
        <end position="386"/>
    </location>
</feature>
<evidence type="ECO:0000259" key="9">
    <source>
        <dbReference type="PROSITE" id="PS50850"/>
    </source>
</evidence>
<keyword evidence="7 8" id="KW-0472">Membrane</keyword>
<reference evidence="11 13" key="3">
    <citation type="submission" date="2019-08" db="EMBL/GenBank/DDBJ databases">
        <authorList>
            <person name="Kuhnert P."/>
        </authorList>
    </citation>
    <scope>NUCLEOTIDE SEQUENCE [LARGE SCALE GENOMIC DNA]</scope>
    <source>
        <strain evidence="11 13">B36.5</strain>
    </source>
</reference>
<feature type="transmembrane region" description="Helical" evidence="8">
    <location>
        <begin position="152"/>
        <end position="173"/>
    </location>
</feature>
<feature type="transmembrane region" description="Helical" evidence="8">
    <location>
        <begin position="5"/>
        <end position="23"/>
    </location>
</feature>